<dbReference type="AlphaFoldDB" id="A0A0M3J6D6"/>
<evidence type="ECO:0000313" key="1">
    <source>
        <dbReference type="EMBL" id="VDK20949.1"/>
    </source>
</evidence>
<protein>
    <submittedName>
        <fullName evidence="3">WSC domain-containing protein</fullName>
    </submittedName>
</protein>
<evidence type="ECO:0000313" key="2">
    <source>
        <dbReference type="Proteomes" id="UP000267096"/>
    </source>
</evidence>
<accession>A0A0M3J6D6</accession>
<dbReference type="OrthoDB" id="5911979at2759"/>
<proteinExistence type="predicted"/>
<organism evidence="3">
    <name type="scientific">Anisakis simplex</name>
    <name type="common">Herring worm</name>
    <dbReference type="NCBI Taxonomy" id="6269"/>
    <lineage>
        <taxon>Eukaryota</taxon>
        <taxon>Metazoa</taxon>
        <taxon>Ecdysozoa</taxon>
        <taxon>Nematoda</taxon>
        <taxon>Chromadorea</taxon>
        <taxon>Rhabditida</taxon>
        <taxon>Spirurina</taxon>
        <taxon>Ascaridomorpha</taxon>
        <taxon>Ascaridoidea</taxon>
        <taxon>Anisakidae</taxon>
        <taxon>Anisakis</taxon>
        <taxon>Anisakis simplex complex</taxon>
    </lineage>
</organism>
<reference evidence="1 2" key="2">
    <citation type="submission" date="2018-11" db="EMBL/GenBank/DDBJ databases">
        <authorList>
            <consortium name="Pathogen Informatics"/>
        </authorList>
    </citation>
    <scope>NUCLEOTIDE SEQUENCE [LARGE SCALE GENOMIC DNA]</scope>
</reference>
<dbReference type="WBParaSite" id="ASIM_0000312201-mRNA-1">
    <property type="protein sequence ID" value="ASIM_0000312201-mRNA-1"/>
    <property type="gene ID" value="ASIM_0000312201"/>
</dbReference>
<dbReference type="EMBL" id="UYRR01004296">
    <property type="protein sequence ID" value="VDK20949.1"/>
    <property type="molecule type" value="Genomic_DNA"/>
</dbReference>
<keyword evidence="2" id="KW-1185">Reference proteome</keyword>
<evidence type="ECO:0000313" key="3">
    <source>
        <dbReference type="WBParaSite" id="ASIM_0000312201-mRNA-1"/>
    </source>
</evidence>
<gene>
    <name evidence="1" type="ORF">ASIM_LOCUS2969</name>
</gene>
<name>A0A0M3J6D6_ANISI</name>
<dbReference type="Proteomes" id="UP000267096">
    <property type="component" value="Unassembled WGS sequence"/>
</dbReference>
<reference evidence="3" key="1">
    <citation type="submission" date="2017-02" db="UniProtKB">
        <authorList>
            <consortium name="WormBaseParasite"/>
        </authorList>
    </citation>
    <scope>IDENTIFICATION</scope>
</reference>
<sequence>MIPLSFRSGCQKSDHQECDEICKQDSFWYGECRSWTGREFSCECFEYREPLDKTLCTERQRECVNHCKKQGLEGGYCYVHTMPEAERGVADCKCLEAVPIIK</sequence>